<keyword evidence="2" id="KW-1185">Reference proteome</keyword>
<organism evidence="1 2">
    <name type="scientific">Clostridium frigidicarnis</name>
    <dbReference type="NCBI Taxonomy" id="84698"/>
    <lineage>
        <taxon>Bacteria</taxon>
        <taxon>Bacillati</taxon>
        <taxon>Bacillota</taxon>
        <taxon>Clostridia</taxon>
        <taxon>Eubacteriales</taxon>
        <taxon>Clostridiaceae</taxon>
        <taxon>Clostridium</taxon>
    </lineage>
</organism>
<sequence length="520" mass="61264">MKKRFNTTGVCVTRKHYMVDIANKLKEIKELIDNEFYFTINRPRQYGKTTTLSELKKSLREEYLVISVSFEGIGDSVFENEHDFCNKLLKIMSKALSFSNREESERLLRLSDDVKDLEETSEVITRFVQDAKKEVVLFIDEVDKSSNNQLFLSFIGMLRNKYLAREVEEDYTFKSVILVGLYDVKSLKLKLRPEEEAKYNSPWNIAVDFNVDMSFSPKEISTMLQEYSSINNITMDIKVISEEIYFFTNGYPFLVSRLCQIIDERIYNNSKETWTKEDVQRAVKLITNEDNTLFQSIIKNLENNNELYDLVNRILVNNETIIFNILDPVINLGVTYGIFKNSSNGACISNKIFEEVIYNYMVSKLRTKTKDMTLYNFKNNFITPENGLDIEKILIRFKQYMKENYSSVDSNFIEREGRLIFLAFITPIINGVGFALKEVQISEEKRLDLVITYNNFKYIIEMKIWRGEKYHEAGLKQLCDYLDIHDLDKGYLLIFSFNKNKEFREERVNIQDKDIFEVYV</sequence>
<protein>
    <submittedName>
        <fullName evidence="1">Predicted AAA-ATPase</fullName>
    </submittedName>
</protein>
<dbReference type="STRING" id="84698.SAMN04488528_105110"/>
<gene>
    <name evidence="1" type="ORF">SAMN04488528_105110</name>
</gene>
<name>A0A1I1AWZ3_9CLOT</name>
<evidence type="ECO:0000313" key="2">
    <source>
        <dbReference type="Proteomes" id="UP000198619"/>
    </source>
</evidence>
<dbReference type="AlphaFoldDB" id="A0A1I1AWZ3"/>
<dbReference type="EMBL" id="FOKI01000051">
    <property type="protein sequence ID" value="SFB42571.1"/>
    <property type="molecule type" value="Genomic_DNA"/>
</dbReference>
<dbReference type="OrthoDB" id="5486659at2"/>
<evidence type="ECO:0000313" key="1">
    <source>
        <dbReference type="EMBL" id="SFB42571.1"/>
    </source>
</evidence>
<dbReference type="SUPFAM" id="SSF52540">
    <property type="entry name" value="P-loop containing nucleoside triphosphate hydrolases"/>
    <property type="match status" value="1"/>
</dbReference>
<dbReference type="RefSeq" id="WP_090043031.1">
    <property type="nucleotide sequence ID" value="NZ_FOKI01000051.1"/>
</dbReference>
<proteinExistence type="predicted"/>
<dbReference type="InterPro" id="IPR027417">
    <property type="entry name" value="P-loop_NTPase"/>
</dbReference>
<reference evidence="1 2" key="1">
    <citation type="submission" date="2016-10" db="EMBL/GenBank/DDBJ databases">
        <authorList>
            <person name="de Groot N.N."/>
        </authorList>
    </citation>
    <scope>NUCLEOTIDE SEQUENCE [LARGE SCALE GENOMIC DNA]</scope>
    <source>
        <strain evidence="1 2">DSM 12271</strain>
    </source>
</reference>
<dbReference type="Proteomes" id="UP000198619">
    <property type="component" value="Unassembled WGS sequence"/>
</dbReference>
<accession>A0A1I1AWZ3</accession>
<dbReference type="Gene3D" id="3.40.50.300">
    <property type="entry name" value="P-loop containing nucleotide triphosphate hydrolases"/>
    <property type="match status" value="1"/>
</dbReference>